<evidence type="ECO:0000256" key="6">
    <source>
        <dbReference type="ARBA" id="ARBA00023130"/>
    </source>
</evidence>
<dbReference type="OrthoDB" id="9394844at2759"/>
<dbReference type="InterPro" id="IPR036179">
    <property type="entry name" value="Ig-like_dom_sf"/>
</dbReference>
<dbReference type="OMA" id="SMILWPL"/>
<dbReference type="InterPro" id="IPR013783">
    <property type="entry name" value="Ig-like_fold"/>
</dbReference>
<dbReference type="GO" id="GO:0042288">
    <property type="term" value="F:MHC class I protein binding"/>
    <property type="evidence" value="ECO:0007669"/>
    <property type="project" value="InterPro"/>
</dbReference>
<evidence type="ECO:0000256" key="7">
    <source>
        <dbReference type="ARBA" id="ARBA00023136"/>
    </source>
</evidence>
<dbReference type="RefSeq" id="XP_017569083.1">
    <property type="nucleotide sequence ID" value="XM_017713594.2"/>
</dbReference>
<keyword evidence="3 13" id="KW-0732">Signal</keyword>
<dbReference type="GO" id="GO:0015026">
    <property type="term" value="F:coreceptor activity"/>
    <property type="evidence" value="ECO:0007669"/>
    <property type="project" value="InterPro"/>
</dbReference>
<feature type="region of interest" description="Disordered" evidence="11">
    <location>
        <begin position="125"/>
        <end position="147"/>
    </location>
</feature>
<keyword evidence="5 12" id="KW-1133">Transmembrane helix</keyword>
<keyword evidence="2 12" id="KW-0812">Transmembrane</keyword>
<dbReference type="SUPFAM" id="SSF48726">
    <property type="entry name" value="Immunoglobulin"/>
    <property type="match status" value="1"/>
</dbReference>
<reference evidence="15 16" key="1">
    <citation type="submission" date="2020-10" db="EMBL/GenBank/DDBJ databases">
        <title>Pygocentrus nattereri (red-bellied piranha) genome, fPygNat1, primary haplotype.</title>
        <authorList>
            <person name="Myers G."/>
            <person name="Meyer A."/>
            <person name="Karagic N."/>
            <person name="Pippel M."/>
            <person name="Winkler S."/>
            <person name="Tracey A."/>
            <person name="Wood J."/>
            <person name="Formenti G."/>
            <person name="Howe K."/>
            <person name="Fedrigo O."/>
            <person name="Jarvis E.D."/>
        </authorList>
    </citation>
    <scope>NUCLEOTIDE SEQUENCE [LARGE SCALE GENOMIC DNA]</scope>
</reference>
<dbReference type="PANTHER" id="PTHR11292:SF7">
    <property type="entry name" value="T-CELL SURFACE GLYCOPROTEIN CD8 BETA CHAIN-RELATED"/>
    <property type="match status" value="1"/>
</dbReference>
<feature type="domain" description="Immunoglobulin V-set" evidence="14">
    <location>
        <begin position="26"/>
        <end position="118"/>
    </location>
</feature>
<keyword evidence="10" id="KW-0393">Immunoglobulin domain</keyword>
<keyword evidence="8" id="KW-1015">Disulfide bond</keyword>
<proteinExistence type="predicted"/>
<evidence type="ECO:0000256" key="5">
    <source>
        <dbReference type="ARBA" id="ARBA00022989"/>
    </source>
</evidence>
<evidence type="ECO:0000256" key="9">
    <source>
        <dbReference type="ARBA" id="ARBA00023180"/>
    </source>
</evidence>
<reference evidence="15" key="2">
    <citation type="submission" date="2025-08" db="UniProtKB">
        <authorList>
            <consortium name="Ensembl"/>
        </authorList>
    </citation>
    <scope>IDENTIFICATION</scope>
</reference>
<dbReference type="STRING" id="42514.ENSPNAP00000018301"/>
<name>A0A3B4D5B1_PYGNA</name>
<evidence type="ECO:0000256" key="11">
    <source>
        <dbReference type="SAM" id="MobiDB-lite"/>
    </source>
</evidence>
<dbReference type="GO" id="GO:0050776">
    <property type="term" value="P:regulation of immune response"/>
    <property type="evidence" value="ECO:0007669"/>
    <property type="project" value="InterPro"/>
</dbReference>
<dbReference type="GeneTree" id="ENSGT00510000048998"/>
<dbReference type="Ensembl" id="ENSPNAT00000027437.2">
    <property type="protein sequence ID" value="ENSPNAP00000018301.1"/>
    <property type="gene ID" value="ENSPNAG00000024659.2"/>
</dbReference>
<dbReference type="InterPro" id="IPR013106">
    <property type="entry name" value="Ig_V-set"/>
</dbReference>
<evidence type="ECO:0000256" key="13">
    <source>
        <dbReference type="SAM" id="SignalP"/>
    </source>
</evidence>
<keyword evidence="6" id="KW-1064">Adaptive immunity</keyword>
<evidence type="ECO:0000256" key="3">
    <source>
        <dbReference type="ARBA" id="ARBA00022729"/>
    </source>
</evidence>
<keyword evidence="9" id="KW-0325">Glycoprotein</keyword>
<dbReference type="GO" id="GO:0002250">
    <property type="term" value="P:adaptive immune response"/>
    <property type="evidence" value="ECO:0007669"/>
    <property type="project" value="UniProtKB-KW"/>
</dbReference>
<evidence type="ECO:0000256" key="4">
    <source>
        <dbReference type="ARBA" id="ARBA00022859"/>
    </source>
</evidence>
<dbReference type="GeneID" id="108436869"/>
<keyword evidence="7 12" id="KW-0472">Membrane</keyword>
<dbReference type="Pfam" id="PF07686">
    <property type="entry name" value="V-set"/>
    <property type="match status" value="1"/>
</dbReference>
<feature type="signal peptide" evidence="13">
    <location>
        <begin position="1"/>
        <end position="18"/>
    </location>
</feature>
<evidence type="ECO:0000313" key="16">
    <source>
        <dbReference type="Proteomes" id="UP001501920"/>
    </source>
</evidence>
<evidence type="ECO:0000256" key="12">
    <source>
        <dbReference type="SAM" id="Phobius"/>
    </source>
</evidence>
<evidence type="ECO:0000256" key="8">
    <source>
        <dbReference type="ARBA" id="ARBA00023157"/>
    </source>
</evidence>
<reference evidence="15" key="3">
    <citation type="submission" date="2025-09" db="UniProtKB">
        <authorList>
            <consortium name="Ensembl"/>
        </authorList>
    </citation>
    <scope>IDENTIFICATION</scope>
</reference>
<dbReference type="InterPro" id="IPR042414">
    <property type="entry name" value="CD8B"/>
</dbReference>
<dbReference type="GO" id="GO:0016020">
    <property type="term" value="C:membrane"/>
    <property type="evidence" value="ECO:0007669"/>
    <property type="project" value="UniProtKB-SubCell"/>
</dbReference>
<feature type="chain" id="PRO_5017258289" description="Immunoglobulin V-set domain-containing protein" evidence="13">
    <location>
        <begin position="19"/>
        <end position="205"/>
    </location>
</feature>
<evidence type="ECO:0000256" key="1">
    <source>
        <dbReference type="ARBA" id="ARBA00004479"/>
    </source>
</evidence>
<dbReference type="Proteomes" id="UP001501920">
    <property type="component" value="Chromosome 16"/>
</dbReference>
<evidence type="ECO:0000256" key="10">
    <source>
        <dbReference type="ARBA" id="ARBA00023319"/>
    </source>
</evidence>
<feature type="transmembrane region" description="Helical" evidence="12">
    <location>
        <begin position="165"/>
        <end position="188"/>
    </location>
</feature>
<dbReference type="AlphaFoldDB" id="A0A3B4D5B1"/>
<sequence>MTLSRVWTFLGLLAAASAVTILYPGLGGSESLTCECPDHQCQKVYWYRFLQETEKLQFLVFGNSANSVKHAEGIDGTRFKVSANEGSKMTYSLRITGLQKNETGFYSCMFNSPKHEQKSQMPAGYYIRPGESPPTSSPPIIKTPKKTKTRVCPSNIQPVKGCKPLVLWPSVGVLLVLAVVLISTLYYFSRLPKKCRHHFTKKMQL</sequence>
<dbReference type="PANTHER" id="PTHR11292">
    <property type="entry name" value="T-CELL SURFACE GLYCOPROTEIN CD8 BETA CHAIN"/>
    <property type="match status" value="1"/>
</dbReference>
<keyword evidence="4" id="KW-0391">Immunity</keyword>
<comment type="subcellular location">
    <subcellularLocation>
        <location evidence="1">Membrane</location>
        <topology evidence="1">Single-pass type I membrane protein</topology>
    </subcellularLocation>
</comment>
<accession>A0A3B4D5B1</accession>
<dbReference type="Gene3D" id="2.60.40.10">
    <property type="entry name" value="Immunoglobulins"/>
    <property type="match status" value="1"/>
</dbReference>
<evidence type="ECO:0000259" key="14">
    <source>
        <dbReference type="Pfam" id="PF07686"/>
    </source>
</evidence>
<organism evidence="15 16">
    <name type="scientific">Pygocentrus nattereri</name>
    <name type="common">Red-bellied piranha</name>
    <dbReference type="NCBI Taxonomy" id="42514"/>
    <lineage>
        <taxon>Eukaryota</taxon>
        <taxon>Metazoa</taxon>
        <taxon>Chordata</taxon>
        <taxon>Craniata</taxon>
        <taxon>Vertebrata</taxon>
        <taxon>Euteleostomi</taxon>
        <taxon>Actinopterygii</taxon>
        <taxon>Neopterygii</taxon>
        <taxon>Teleostei</taxon>
        <taxon>Ostariophysi</taxon>
        <taxon>Characiformes</taxon>
        <taxon>Characoidei</taxon>
        <taxon>Pygocentrus</taxon>
    </lineage>
</organism>
<evidence type="ECO:0000313" key="15">
    <source>
        <dbReference type="Ensembl" id="ENSPNAP00000018301.1"/>
    </source>
</evidence>
<protein>
    <recommendedName>
        <fullName evidence="14">Immunoglobulin V-set domain-containing protein</fullName>
    </recommendedName>
</protein>
<evidence type="ECO:0000256" key="2">
    <source>
        <dbReference type="ARBA" id="ARBA00022692"/>
    </source>
</evidence>
<dbReference type="GO" id="GO:0009986">
    <property type="term" value="C:cell surface"/>
    <property type="evidence" value="ECO:0007669"/>
    <property type="project" value="TreeGrafter"/>
</dbReference>
<keyword evidence="16" id="KW-1185">Reference proteome</keyword>